<dbReference type="PANTHER" id="PTHR24198:SF165">
    <property type="entry name" value="ANKYRIN REPEAT-CONTAINING PROTEIN-RELATED"/>
    <property type="match status" value="1"/>
</dbReference>
<organism evidence="4 5">
    <name type="scientific">Karstenula rhodostoma CBS 690.94</name>
    <dbReference type="NCBI Taxonomy" id="1392251"/>
    <lineage>
        <taxon>Eukaryota</taxon>
        <taxon>Fungi</taxon>
        <taxon>Dikarya</taxon>
        <taxon>Ascomycota</taxon>
        <taxon>Pezizomycotina</taxon>
        <taxon>Dothideomycetes</taxon>
        <taxon>Pleosporomycetidae</taxon>
        <taxon>Pleosporales</taxon>
        <taxon>Massarineae</taxon>
        <taxon>Didymosphaeriaceae</taxon>
        <taxon>Karstenula</taxon>
    </lineage>
</organism>
<sequence>MSESNAPSAKTTGISLRKKERKPRVLSYKKCRFCRDPKVKSKCTWNKGSWPNKCQRCSEKDLACSRPLPKAEERRATSRAQPSPLYALENFEEPNSERPPELADVGDSPYEPSTDFRDVLVLTWQILQLLALRSLVLLAHEDCVNICEKLPQPMKHDPVWVRHANILYGACSEYDDFACGLQKRIDQLAPHSKLAMSAALDLDLIFRAPSYLNHCNAEIRTRHNSYTMRIIDEYHLKGHTGIVTVLLMHQFLRFGVVDSRLPVFLKCRRDFITNVATFMGSDVIEEVASQELIVLFEDSQLFIPGILLQHPRIRQDYEELGLKDCLGRSVALREYDAGITDPEVNIQRNMYDYIGRTLLHAACVRDDKRLIDALITKGSVCATKTDSGLSPLHIAAIAVKSSFRNLHIYYAGREDFNLLVSKTDQCGRTFFEWATSCGNYTAIRFFLEWSSVRRHDSMRGFLATKGDNKWLPMDSVTRATELAIRYGHLEILRSILRHLGNRPYEDAQHRTTLWYGAHYKRLDALRLLVTAGGIDPEVQDIQGRSPLMEASRIGFDRGVEYLLKALPSSISLSMVDKDGKTARKLAEDNGHLYSAQLLSCHSIMLARNFFR</sequence>
<dbReference type="SMART" id="SM00248">
    <property type="entry name" value="ANK"/>
    <property type="match status" value="5"/>
</dbReference>
<dbReference type="InterPro" id="IPR036770">
    <property type="entry name" value="Ankyrin_rpt-contain_sf"/>
</dbReference>
<proteinExistence type="predicted"/>
<evidence type="ECO:0000256" key="2">
    <source>
        <dbReference type="ARBA" id="ARBA00023043"/>
    </source>
</evidence>
<comment type="caution">
    <text evidence="4">The sequence shown here is derived from an EMBL/GenBank/DDBJ whole genome shotgun (WGS) entry which is preliminary data.</text>
</comment>
<evidence type="ECO:0000313" key="4">
    <source>
        <dbReference type="EMBL" id="KAF2450350.1"/>
    </source>
</evidence>
<keyword evidence="5" id="KW-1185">Reference proteome</keyword>
<dbReference type="SUPFAM" id="SSF48403">
    <property type="entry name" value="Ankyrin repeat"/>
    <property type="match status" value="1"/>
</dbReference>
<feature type="region of interest" description="Disordered" evidence="3">
    <location>
        <begin position="1"/>
        <end position="24"/>
    </location>
</feature>
<feature type="compositionally biased region" description="Polar residues" evidence="3">
    <location>
        <begin position="1"/>
        <end position="14"/>
    </location>
</feature>
<evidence type="ECO:0000256" key="1">
    <source>
        <dbReference type="ARBA" id="ARBA00022737"/>
    </source>
</evidence>
<dbReference type="Proteomes" id="UP000799764">
    <property type="component" value="Unassembled WGS sequence"/>
</dbReference>
<name>A0A9P4UHL2_9PLEO</name>
<keyword evidence="1" id="KW-0677">Repeat</keyword>
<keyword evidence="2" id="KW-0040">ANK repeat</keyword>
<protein>
    <submittedName>
        <fullName evidence="4">Ankyrin</fullName>
    </submittedName>
</protein>
<dbReference type="OrthoDB" id="3801246at2759"/>
<dbReference type="PANTHER" id="PTHR24198">
    <property type="entry name" value="ANKYRIN REPEAT AND PROTEIN KINASE DOMAIN-CONTAINING PROTEIN"/>
    <property type="match status" value="1"/>
</dbReference>
<evidence type="ECO:0000313" key="5">
    <source>
        <dbReference type="Proteomes" id="UP000799764"/>
    </source>
</evidence>
<dbReference type="Gene3D" id="1.25.40.20">
    <property type="entry name" value="Ankyrin repeat-containing domain"/>
    <property type="match status" value="2"/>
</dbReference>
<dbReference type="AlphaFoldDB" id="A0A9P4UHL2"/>
<gene>
    <name evidence="4" type="ORF">P171DRAFT_468704</name>
</gene>
<evidence type="ECO:0000256" key="3">
    <source>
        <dbReference type="SAM" id="MobiDB-lite"/>
    </source>
</evidence>
<accession>A0A9P4UHL2</accession>
<dbReference type="EMBL" id="MU001493">
    <property type="protein sequence ID" value="KAF2450350.1"/>
    <property type="molecule type" value="Genomic_DNA"/>
</dbReference>
<reference evidence="4" key="1">
    <citation type="journal article" date="2020" name="Stud. Mycol.">
        <title>101 Dothideomycetes genomes: a test case for predicting lifestyles and emergence of pathogens.</title>
        <authorList>
            <person name="Haridas S."/>
            <person name="Albert R."/>
            <person name="Binder M."/>
            <person name="Bloem J."/>
            <person name="Labutti K."/>
            <person name="Salamov A."/>
            <person name="Andreopoulos B."/>
            <person name="Baker S."/>
            <person name="Barry K."/>
            <person name="Bills G."/>
            <person name="Bluhm B."/>
            <person name="Cannon C."/>
            <person name="Castanera R."/>
            <person name="Culley D."/>
            <person name="Daum C."/>
            <person name="Ezra D."/>
            <person name="Gonzalez J."/>
            <person name="Henrissat B."/>
            <person name="Kuo A."/>
            <person name="Liang C."/>
            <person name="Lipzen A."/>
            <person name="Lutzoni F."/>
            <person name="Magnuson J."/>
            <person name="Mondo S."/>
            <person name="Nolan M."/>
            <person name="Ohm R."/>
            <person name="Pangilinan J."/>
            <person name="Park H.-J."/>
            <person name="Ramirez L."/>
            <person name="Alfaro M."/>
            <person name="Sun H."/>
            <person name="Tritt A."/>
            <person name="Yoshinaga Y."/>
            <person name="Zwiers L.-H."/>
            <person name="Turgeon B."/>
            <person name="Goodwin S."/>
            <person name="Spatafora J."/>
            <person name="Crous P."/>
            <person name="Grigoriev I."/>
        </authorList>
    </citation>
    <scope>NUCLEOTIDE SEQUENCE</scope>
    <source>
        <strain evidence="4">CBS 690.94</strain>
    </source>
</reference>
<dbReference type="InterPro" id="IPR002110">
    <property type="entry name" value="Ankyrin_rpt"/>
</dbReference>